<dbReference type="GO" id="GO:0003723">
    <property type="term" value="F:RNA binding"/>
    <property type="evidence" value="ECO:0007669"/>
    <property type="project" value="TreeGrafter"/>
</dbReference>
<feature type="compositionally biased region" description="Basic and acidic residues" evidence="4">
    <location>
        <begin position="41"/>
        <end position="52"/>
    </location>
</feature>
<dbReference type="SMART" id="SM00248">
    <property type="entry name" value="ANK"/>
    <property type="match status" value="3"/>
</dbReference>
<dbReference type="PANTHER" id="PTHR24141:SF1">
    <property type="entry name" value="2-5A-DEPENDENT RIBONUCLEASE"/>
    <property type="match status" value="1"/>
</dbReference>
<evidence type="ECO:0000313" key="6">
    <source>
        <dbReference type="EMBL" id="OJZ83448.1"/>
    </source>
</evidence>
<name>A0A1M3T9M3_ASPLC</name>
<feature type="compositionally biased region" description="Basic and acidic residues" evidence="4">
    <location>
        <begin position="81"/>
        <end position="93"/>
    </location>
</feature>
<feature type="repeat" description="ANK" evidence="3">
    <location>
        <begin position="319"/>
        <end position="346"/>
    </location>
</feature>
<dbReference type="PANTHER" id="PTHR24141">
    <property type="entry name" value="2-5A-DEPENDENT RIBONUCLEASE"/>
    <property type="match status" value="1"/>
</dbReference>
<dbReference type="GO" id="GO:0006396">
    <property type="term" value="P:RNA processing"/>
    <property type="evidence" value="ECO:0007669"/>
    <property type="project" value="TreeGrafter"/>
</dbReference>
<dbReference type="EMBL" id="KV878246">
    <property type="protein sequence ID" value="OJZ83448.1"/>
    <property type="molecule type" value="Genomic_DNA"/>
</dbReference>
<feature type="region of interest" description="Disordered" evidence="4">
    <location>
        <begin position="41"/>
        <end position="102"/>
    </location>
</feature>
<dbReference type="Pfam" id="PF00023">
    <property type="entry name" value="Ank"/>
    <property type="match status" value="1"/>
</dbReference>
<dbReference type="Gene3D" id="1.25.40.20">
    <property type="entry name" value="Ankyrin repeat-containing domain"/>
    <property type="match status" value="1"/>
</dbReference>
<dbReference type="GO" id="GO:0004540">
    <property type="term" value="F:RNA nuclease activity"/>
    <property type="evidence" value="ECO:0007669"/>
    <property type="project" value="TreeGrafter"/>
</dbReference>
<dbReference type="Proteomes" id="UP000184063">
    <property type="component" value="Unassembled WGS sequence"/>
</dbReference>
<dbReference type="PROSITE" id="PS50088">
    <property type="entry name" value="ANK_REPEAT"/>
    <property type="match status" value="2"/>
</dbReference>
<dbReference type="PROSITE" id="PS50297">
    <property type="entry name" value="ANK_REP_REGION"/>
    <property type="match status" value="2"/>
</dbReference>
<dbReference type="InterPro" id="IPR002110">
    <property type="entry name" value="Ankyrin_rpt"/>
</dbReference>
<dbReference type="VEuPathDB" id="FungiDB:ASPFODRAFT_73862"/>
<protein>
    <recommendedName>
        <fullName evidence="5">Clr5 domain-containing protein</fullName>
    </recommendedName>
</protein>
<evidence type="ECO:0000256" key="3">
    <source>
        <dbReference type="PROSITE-ProRule" id="PRU00023"/>
    </source>
</evidence>
<dbReference type="SUPFAM" id="SSF48403">
    <property type="entry name" value="Ankyrin repeat"/>
    <property type="match status" value="1"/>
</dbReference>
<evidence type="ECO:0000256" key="1">
    <source>
        <dbReference type="ARBA" id="ARBA00022737"/>
    </source>
</evidence>
<evidence type="ECO:0000313" key="7">
    <source>
        <dbReference type="Proteomes" id="UP000184063"/>
    </source>
</evidence>
<dbReference type="InterPro" id="IPR025676">
    <property type="entry name" value="Clr5_dom"/>
</dbReference>
<dbReference type="OrthoDB" id="194358at2759"/>
<dbReference type="InterPro" id="IPR036770">
    <property type="entry name" value="Ankyrin_rpt-contain_sf"/>
</dbReference>
<dbReference type="AlphaFoldDB" id="A0A1M3T9M3"/>
<evidence type="ECO:0000259" key="5">
    <source>
        <dbReference type="Pfam" id="PF14420"/>
    </source>
</evidence>
<gene>
    <name evidence="6" type="ORF">ASPFODRAFT_73862</name>
</gene>
<feature type="domain" description="Clr5" evidence="5">
    <location>
        <begin position="5"/>
        <end position="42"/>
    </location>
</feature>
<dbReference type="Pfam" id="PF12796">
    <property type="entry name" value="Ank_2"/>
    <property type="match status" value="1"/>
</dbReference>
<dbReference type="Pfam" id="PF14420">
    <property type="entry name" value="Clr5"/>
    <property type="match status" value="1"/>
</dbReference>
<feature type="repeat" description="ANK" evidence="3">
    <location>
        <begin position="284"/>
        <end position="316"/>
    </location>
</feature>
<accession>A0A1M3T9M3</accession>
<sequence length="375" mass="40932">MADTIWESYRPELERLYIHEGHKLSEVRKYIQTKYGFDERHRESHIKRESHSTKNTSSNGACEKSFSDLSGGQVHRAANQQEKEGIPERERSTANRVLAPSPSTPEGIVVCTPATPVCGSFEVTPFHGCNFPSSSSLDKTLVCFWGYSHYSSKTDLNGCIDLSSLPSALAVTSPQSPGALTNNIDRDLMQRLGSIVPWKTLSNPPNINSLSRIVTGVSILMPEEFEGQHRTLGTRLCNTPRTTPEGKGEGRRTALQHAMNNGNIDLINLLDHGANVNSAPSEYGGATALQIAAIQGYLGIARKLIDLDADVNVAPAQFNGRTALEGAAEHGRIDMLRLLLDEGASLVGNYGERQYRRAVELAEKNGHMAAAKLLK</sequence>
<evidence type="ECO:0000256" key="2">
    <source>
        <dbReference type="ARBA" id="ARBA00023043"/>
    </source>
</evidence>
<evidence type="ECO:0000256" key="4">
    <source>
        <dbReference type="SAM" id="MobiDB-lite"/>
    </source>
</evidence>
<keyword evidence="2 3" id="KW-0040">ANK repeat</keyword>
<keyword evidence="1" id="KW-0677">Repeat</keyword>
<organism evidence="6 7">
    <name type="scientific">Aspergillus luchuensis (strain CBS 106.47)</name>
    <dbReference type="NCBI Taxonomy" id="1137211"/>
    <lineage>
        <taxon>Eukaryota</taxon>
        <taxon>Fungi</taxon>
        <taxon>Dikarya</taxon>
        <taxon>Ascomycota</taxon>
        <taxon>Pezizomycotina</taxon>
        <taxon>Eurotiomycetes</taxon>
        <taxon>Eurotiomycetidae</taxon>
        <taxon>Eurotiales</taxon>
        <taxon>Aspergillaceae</taxon>
        <taxon>Aspergillus</taxon>
        <taxon>Aspergillus subgen. Circumdati</taxon>
    </lineage>
</organism>
<proteinExistence type="predicted"/>
<reference evidence="7" key="1">
    <citation type="journal article" date="2017" name="Genome Biol.">
        <title>Comparative genomics reveals high biological diversity and specific adaptations in the industrially and medically important fungal genus Aspergillus.</title>
        <authorList>
            <person name="de Vries R.P."/>
            <person name="Riley R."/>
            <person name="Wiebenga A."/>
            <person name="Aguilar-Osorio G."/>
            <person name="Amillis S."/>
            <person name="Uchima C.A."/>
            <person name="Anderluh G."/>
            <person name="Asadollahi M."/>
            <person name="Askin M."/>
            <person name="Barry K."/>
            <person name="Battaglia E."/>
            <person name="Bayram O."/>
            <person name="Benocci T."/>
            <person name="Braus-Stromeyer S.A."/>
            <person name="Caldana C."/>
            <person name="Canovas D."/>
            <person name="Cerqueira G.C."/>
            <person name="Chen F."/>
            <person name="Chen W."/>
            <person name="Choi C."/>
            <person name="Clum A."/>
            <person name="Dos Santos R.A."/>
            <person name="Damasio A.R."/>
            <person name="Diallinas G."/>
            <person name="Emri T."/>
            <person name="Fekete E."/>
            <person name="Flipphi M."/>
            <person name="Freyberg S."/>
            <person name="Gallo A."/>
            <person name="Gournas C."/>
            <person name="Habgood R."/>
            <person name="Hainaut M."/>
            <person name="Harispe M.L."/>
            <person name="Henrissat B."/>
            <person name="Hilden K.S."/>
            <person name="Hope R."/>
            <person name="Hossain A."/>
            <person name="Karabika E."/>
            <person name="Karaffa L."/>
            <person name="Karanyi Z."/>
            <person name="Krasevec N."/>
            <person name="Kuo A."/>
            <person name="Kusch H."/>
            <person name="LaButti K."/>
            <person name="Lagendijk E.L."/>
            <person name="Lapidus A."/>
            <person name="Levasseur A."/>
            <person name="Lindquist E."/>
            <person name="Lipzen A."/>
            <person name="Logrieco A.F."/>
            <person name="MacCabe A."/>
            <person name="Maekelae M.R."/>
            <person name="Malavazi I."/>
            <person name="Melin P."/>
            <person name="Meyer V."/>
            <person name="Mielnichuk N."/>
            <person name="Miskei M."/>
            <person name="Molnar A.P."/>
            <person name="Mule G."/>
            <person name="Ngan C.Y."/>
            <person name="Orejas M."/>
            <person name="Orosz E."/>
            <person name="Ouedraogo J.P."/>
            <person name="Overkamp K.M."/>
            <person name="Park H.-S."/>
            <person name="Perrone G."/>
            <person name="Piumi F."/>
            <person name="Punt P.J."/>
            <person name="Ram A.F."/>
            <person name="Ramon A."/>
            <person name="Rauscher S."/>
            <person name="Record E."/>
            <person name="Riano-Pachon D.M."/>
            <person name="Robert V."/>
            <person name="Roehrig J."/>
            <person name="Ruller R."/>
            <person name="Salamov A."/>
            <person name="Salih N.S."/>
            <person name="Samson R.A."/>
            <person name="Sandor E."/>
            <person name="Sanguinetti M."/>
            <person name="Schuetze T."/>
            <person name="Sepcic K."/>
            <person name="Shelest E."/>
            <person name="Sherlock G."/>
            <person name="Sophianopoulou V."/>
            <person name="Squina F.M."/>
            <person name="Sun H."/>
            <person name="Susca A."/>
            <person name="Todd R.B."/>
            <person name="Tsang A."/>
            <person name="Unkles S.E."/>
            <person name="van de Wiele N."/>
            <person name="van Rossen-Uffink D."/>
            <person name="Oliveira J.V."/>
            <person name="Vesth T.C."/>
            <person name="Visser J."/>
            <person name="Yu J.-H."/>
            <person name="Zhou M."/>
            <person name="Andersen M.R."/>
            <person name="Archer D.B."/>
            <person name="Baker S.E."/>
            <person name="Benoit I."/>
            <person name="Brakhage A.A."/>
            <person name="Braus G.H."/>
            <person name="Fischer R."/>
            <person name="Frisvad J.C."/>
            <person name="Goldman G.H."/>
            <person name="Houbraken J."/>
            <person name="Oakley B."/>
            <person name="Pocsi I."/>
            <person name="Scazzocchio C."/>
            <person name="Seiboth B."/>
            <person name="vanKuyk P.A."/>
            <person name="Wortman J."/>
            <person name="Dyer P.S."/>
            <person name="Grigoriev I.V."/>
        </authorList>
    </citation>
    <scope>NUCLEOTIDE SEQUENCE [LARGE SCALE GENOMIC DNA]</scope>
    <source>
        <strain evidence="7">CBS 106.47</strain>
    </source>
</reference>